<proteinExistence type="predicted"/>
<dbReference type="Proteomes" id="UP000095280">
    <property type="component" value="Unplaced"/>
</dbReference>
<accession>A0A1I8F3U6</accession>
<dbReference type="PANTHER" id="PTHR46298:SF1">
    <property type="entry name" value="ANDROGLOBIN"/>
    <property type="match status" value="1"/>
</dbReference>
<organism evidence="2 3">
    <name type="scientific">Macrostomum lignano</name>
    <dbReference type="NCBI Taxonomy" id="282301"/>
    <lineage>
        <taxon>Eukaryota</taxon>
        <taxon>Metazoa</taxon>
        <taxon>Spiralia</taxon>
        <taxon>Lophotrochozoa</taxon>
        <taxon>Platyhelminthes</taxon>
        <taxon>Rhabditophora</taxon>
        <taxon>Macrostomorpha</taxon>
        <taxon>Macrostomida</taxon>
        <taxon>Macrostomidae</taxon>
        <taxon>Macrostomum</taxon>
    </lineage>
</organism>
<dbReference type="PANTHER" id="PTHR46298">
    <property type="entry name" value="ANDROGLOBIN"/>
    <property type="match status" value="1"/>
</dbReference>
<evidence type="ECO:0000313" key="2">
    <source>
        <dbReference type="Proteomes" id="UP000095280"/>
    </source>
</evidence>
<dbReference type="InterPro" id="IPR053033">
    <property type="entry name" value="Androglobin-like"/>
</dbReference>
<feature type="region of interest" description="Disordered" evidence="1">
    <location>
        <begin position="67"/>
        <end position="93"/>
    </location>
</feature>
<name>A0A1I8F3U6_9PLAT</name>
<dbReference type="AlphaFoldDB" id="A0A1I8F3U6"/>
<protein>
    <submittedName>
        <fullName evidence="3">ATP-dependent DNA helicase</fullName>
    </submittedName>
</protein>
<feature type="compositionally biased region" description="Low complexity" evidence="1">
    <location>
        <begin position="172"/>
        <end position="183"/>
    </location>
</feature>
<keyword evidence="2" id="KW-1185">Reference proteome</keyword>
<evidence type="ECO:0000256" key="1">
    <source>
        <dbReference type="SAM" id="MobiDB-lite"/>
    </source>
</evidence>
<reference evidence="3" key="1">
    <citation type="submission" date="2016-11" db="UniProtKB">
        <authorList>
            <consortium name="WormBaseParasite"/>
        </authorList>
    </citation>
    <scope>IDENTIFICATION</scope>
</reference>
<dbReference type="WBParaSite" id="maker-unitig_19573-snap-gene-0.2-mRNA-1">
    <property type="protein sequence ID" value="maker-unitig_19573-snap-gene-0.2-mRNA-1"/>
    <property type="gene ID" value="maker-unitig_19573-snap-gene-0.2"/>
</dbReference>
<feature type="compositionally biased region" description="Basic and acidic residues" evidence="1">
    <location>
        <begin position="76"/>
        <end position="88"/>
    </location>
</feature>
<sequence length="326" mass="35133">MTARFLELWPALLTKALIKVARPRAYGGGSGTQEFGDFSPIHCLTGWLPQTIAVRIHWKSPAAVAVDGKQTGKTASEAKIERRREFARSSHKQQQRPEAVVFASFYNASRRQPLLLASLADGADKSETTPAAEASPTQLSHSHCSPSIGRQSLSPQICEVDGRGADPPPRRSPAASPASRTACPLPPPPASPATTHQPLLEKMWPTEKPQVAVKSPTFQLAVSTTVPIFAETTPGIGVSVSQRFNAKKVEKLIAALQEIGGAAAVFTAGETRWSRAKSFLSMSVLSPVARVLLSQPGCEFCKSRRRSDEVQRNRETHRMPGSCVAV</sequence>
<evidence type="ECO:0000313" key="3">
    <source>
        <dbReference type="WBParaSite" id="maker-unitig_19573-snap-gene-0.2-mRNA-1"/>
    </source>
</evidence>
<feature type="region of interest" description="Disordered" evidence="1">
    <location>
        <begin position="126"/>
        <end position="195"/>
    </location>
</feature>
<feature type="compositionally biased region" description="Polar residues" evidence="1">
    <location>
        <begin position="135"/>
        <end position="155"/>
    </location>
</feature>